<gene>
    <name evidence="1" type="ORF">BpHYR1_015747</name>
</gene>
<sequence length="79" mass="8836">MQKGRILKTSKSRCVVTWIENGIYCNIGSQNAFLVTNLDIFRFFGSSIGIFINGFLQTVVEGFGFSGQIKIFLAIFGLY</sequence>
<dbReference type="EMBL" id="REGN01011886">
    <property type="protein sequence ID" value="RMZ96807.1"/>
    <property type="molecule type" value="Genomic_DNA"/>
</dbReference>
<protein>
    <submittedName>
        <fullName evidence="1">Uncharacterized protein</fullName>
    </submittedName>
</protein>
<reference evidence="1 2" key="1">
    <citation type="journal article" date="2018" name="Sci. Rep.">
        <title>Genomic signatures of local adaptation to the degree of environmental predictability in rotifers.</title>
        <authorList>
            <person name="Franch-Gras L."/>
            <person name="Hahn C."/>
            <person name="Garcia-Roger E.M."/>
            <person name="Carmona M.J."/>
            <person name="Serra M."/>
            <person name="Gomez A."/>
        </authorList>
    </citation>
    <scope>NUCLEOTIDE SEQUENCE [LARGE SCALE GENOMIC DNA]</scope>
    <source>
        <strain evidence="1">HYR1</strain>
    </source>
</reference>
<proteinExistence type="predicted"/>
<keyword evidence="2" id="KW-1185">Reference proteome</keyword>
<dbReference type="Proteomes" id="UP000276133">
    <property type="component" value="Unassembled WGS sequence"/>
</dbReference>
<evidence type="ECO:0000313" key="1">
    <source>
        <dbReference type="EMBL" id="RMZ96807.1"/>
    </source>
</evidence>
<organism evidence="1 2">
    <name type="scientific">Brachionus plicatilis</name>
    <name type="common">Marine rotifer</name>
    <name type="synonym">Brachionus muelleri</name>
    <dbReference type="NCBI Taxonomy" id="10195"/>
    <lineage>
        <taxon>Eukaryota</taxon>
        <taxon>Metazoa</taxon>
        <taxon>Spiralia</taxon>
        <taxon>Gnathifera</taxon>
        <taxon>Rotifera</taxon>
        <taxon>Eurotatoria</taxon>
        <taxon>Monogononta</taxon>
        <taxon>Pseudotrocha</taxon>
        <taxon>Ploima</taxon>
        <taxon>Brachionidae</taxon>
        <taxon>Brachionus</taxon>
    </lineage>
</organism>
<comment type="caution">
    <text evidence="1">The sequence shown here is derived from an EMBL/GenBank/DDBJ whole genome shotgun (WGS) entry which is preliminary data.</text>
</comment>
<name>A0A3M7PDK2_BRAPC</name>
<accession>A0A3M7PDK2</accession>
<dbReference type="AlphaFoldDB" id="A0A3M7PDK2"/>
<evidence type="ECO:0000313" key="2">
    <source>
        <dbReference type="Proteomes" id="UP000276133"/>
    </source>
</evidence>